<feature type="compositionally biased region" description="Basic and acidic residues" evidence="1">
    <location>
        <begin position="30"/>
        <end position="44"/>
    </location>
</feature>
<dbReference type="VEuPathDB" id="FungiDB:BO71DRAFT_199125"/>
<evidence type="ECO:0000256" key="1">
    <source>
        <dbReference type="SAM" id="MobiDB-lite"/>
    </source>
</evidence>
<dbReference type="EMBL" id="KZ825849">
    <property type="protein sequence ID" value="PYH95727.1"/>
    <property type="molecule type" value="Genomic_DNA"/>
</dbReference>
<protein>
    <submittedName>
        <fullName evidence="2">Uncharacterized protein</fullName>
    </submittedName>
</protein>
<reference evidence="2 3" key="1">
    <citation type="submission" date="2018-02" db="EMBL/GenBank/DDBJ databases">
        <title>The genomes of Aspergillus section Nigri reveals drivers in fungal speciation.</title>
        <authorList>
            <consortium name="DOE Joint Genome Institute"/>
            <person name="Vesth T.C."/>
            <person name="Nybo J."/>
            <person name="Theobald S."/>
            <person name="Brandl J."/>
            <person name="Frisvad J.C."/>
            <person name="Nielsen K.F."/>
            <person name="Lyhne E.K."/>
            <person name="Kogle M.E."/>
            <person name="Kuo A."/>
            <person name="Riley R."/>
            <person name="Clum A."/>
            <person name="Nolan M."/>
            <person name="Lipzen A."/>
            <person name="Salamov A."/>
            <person name="Henrissat B."/>
            <person name="Wiebenga A."/>
            <person name="De vries R.P."/>
            <person name="Grigoriev I.V."/>
            <person name="Mortensen U.H."/>
            <person name="Andersen M.R."/>
            <person name="Baker S.E."/>
        </authorList>
    </citation>
    <scope>NUCLEOTIDE SEQUENCE [LARGE SCALE GENOMIC DNA]</scope>
    <source>
        <strain evidence="2 3">CBS 707.79</strain>
    </source>
</reference>
<dbReference type="AlphaFoldDB" id="A0A319DNS2"/>
<sequence>MHFSLYAYFSPVLPSSRPPNRAVYTSLADHSFDSPPHRPPRPEPTHNAPLTQSPCLAHSPLPTAERCPSFTSTTSVRSCVSDPEPGPEPPTVKDRSRNPRTPATHARPQVIFAERGTQSPALGIHAATHPSLLATCVRASWLFPPRYSVHSQTNPILKPEL</sequence>
<feature type="region of interest" description="Disordered" evidence="1">
    <location>
        <begin position="14"/>
        <end position="108"/>
    </location>
</feature>
<keyword evidence="3" id="KW-1185">Reference proteome</keyword>
<evidence type="ECO:0000313" key="2">
    <source>
        <dbReference type="EMBL" id="PYH95727.1"/>
    </source>
</evidence>
<dbReference type="Proteomes" id="UP000247810">
    <property type="component" value="Unassembled WGS sequence"/>
</dbReference>
<gene>
    <name evidence="2" type="ORF">BO71DRAFT_199125</name>
</gene>
<evidence type="ECO:0000313" key="3">
    <source>
        <dbReference type="Proteomes" id="UP000247810"/>
    </source>
</evidence>
<feature type="compositionally biased region" description="Polar residues" evidence="1">
    <location>
        <begin position="69"/>
        <end position="78"/>
    </location>
</feature>
<accession>A0A319DNS2</accession>
<name>A0A319DNS2_9EURO</name>
<organism evidence="2 3">
    <name type="scientific">Aspergillus ellipticus CBS 707.79</name>
    <dbReference type="NCBI Taxonomy" id="1448320"/>
    <lineage>
        <taxon>Eukaryota</taxon>
        <taxon>Fungi</taxon>
        <taxon>Dikarya</taxon>
        <taxon>Ascomycota</taxon>
        <taxon>Pezizomycotina</taxon>
        <taxon>Eurotiomycetes</taxon>
        <taxon>Eurotiomycetidae</taxon>
        <taxon>Eurotiales</taxon>
        <taxon>Aspergillaceae</taxon>
        <taxon>Aspergillus</taxon>
        <taxon>Aspergillus subgen. Circumdati</taxon>
    </lineage>
</organism>
<proteinExistence type="predicted"/>